<reference evidence="3 4" key="1">
    <citation type="journal article" date="2018" name="Sci. Data">
        <title>The draft genome sequence of cork oak.</title>
        <authorList>
            <person name="Ramos A.M."/>
            <person name="Usie A."/>
            <person name="Barbosa P."/>
            <person name="Barros P.M."/>
            <person name="Capote T."/>
            <person name="Chaves I."/>
            <person name="Simoes F."/>
            <person name="Abreu I."/>
            <person name="Carrasquinho I."/>
            <person name="Faro C."/>
            <person name="Guimaraes J.B."/>
            <person name="Mendonca D."/>
            <person name="Nobrega F."/>
            <person name="Rodrigues L."/>
            <person name="Saibo N.J.M."/>
            <person name="Varela M.C."/>
            <person name="Egas C."/>
            <person name="Matos J."/>
            <person name="Miguel C.M."/>
            <person name="Oliveira M.M."/>
            <person name="Ricardo C.P."/>
            <person name="Goncalves S."/>
        </authorList>
    </citation>
    <scope>NUCLEOTIDE SEQUENCE [LARGE SCALE GENOMIC DNA]</scope>
    <source>
        <strain evidence="4">cv. HL8</strain>
    </source>
</reference>
<feature type="domain" description="Myb/SANT-like" evidence="2">
    <location>
        <begin position="13"/>
        <end position="104"/>
    </location>
</feature>
<feature type="region of interest" description="Disordered" evidence="1">
    <location>
        <begin position="148"/>
        <end position="194"/>
    </location>
</feature>
<dbReference type="Pfam" id="PF12776">
    <property type="entry name" value="Myb_DNA-bind_3"/>
    <property type="match status" value="1"/>
</dbReference>
<proteinExistence type="predicted"/>
<name>A0AAW0JF21_QUESU</name>
<dbReference type="InterPro" id="IPR024752">
    <property type="entry name" value="Myb/SANT-like_dom"/>
</dbReference>
<evidence type="ECO:0000313" key="3">
    <source>
        <dbReference type="EMBL" id="KAK7825542.1"/>
    </source>
</evidence>
<keyword evidence="4" id="KW-1185">Reference proteome</keyword>
<dbReference type="AlphaFoldDB" id="A0AAW0JF21"/>
<dbReference type="PANTHER" id="PTHR47584">
    <property type="match status" value="1"/>
</dbReference>
<evidence type="ECO:0000259" key="2">
    <source>
        <dbReference type="Pfam" id="PF12776"/>
    </source>
</evidence>
<gene>
    <name evidence="3" type="primary">LIMYB_22</name>
    <name evidence="3" type="ORF">CFP56_033036</name>
</gene>
<dbReference type="PANTHER" id="PTHR47584:SF14">
    <property type="entry name" value="L10-INTERACTING MYB DOMAIN-CONTAINING PROTEIN-LIKE"/>
    <property type="match status" value="1"/>
</dbReference>
<dbReference type="InterPro" id="IPR045026">
    <property type="entry name" value="LIMYB"/>
</dbReference>
<evidence type="ECO:0000313" key="4">
    <source>
        <dbReference type="Proteomes" id="UP000237347"/>
    </source>
</evidence>
<organism evidence="3 4">
    <name type="scientific">Quercus suber</name>
    <name type="common">Cork oak</name>
    <dbReference type="NCBI Taxonomy" id="58331"/>
    <lineage>
        <taxon>Eukaryota</taxon>
        <taxon>Viridiplantae</taxon>
        <taxon>Streptophyta</taxon>
        <taxon>Embryophyta</taxon>
        <taxon>Tracheophyta</taxon>
        <taxon>Spermatophyta</taxon>
        <taxon>Magnoliopsida</taxon>
        <taxon>eudicotyledons</taxon>
        <taxon>Gunneridae</taxon>
        <taxon>Pentapetalae</taxon>
        <taxon>rosids</taxon>
        <taxon>fabids</taxon>
        <taxon>Fagales</taxon>
        <taxon>Fagaceae</taxon>
        <taxon>Quercus</taxon>
    </lineage>
</organism>
<dbReference type="Proteomes" id="UP000237347">
    <property type="component" value="Unassembled WGS sequence"/>
</dbReference>
<comment type="caution">
    <text evidence="3">The sequence shown here is derived from an EMBL/GenBank/DDBJ whole genome shotgun (WGS) entry which is preliminary data.</text>
</comment>
<evidence type="ECO:0000256" key="1">
    <source>
        <dbReference type="SAM" id="MobiDB-lite"/>
    </source>
</evidence>
<sequence length="194" mass="22070">MAISSDTKDGKLWPSSIEKHFIDVLVEEEFKGNMPNRQFKKGLWIIIQNEFNQQAEKNCHKDQLRQKFQRLKQRHQVFFELISHSGMGWDSVTKTFTGIDEAWAHIAALFNIGTATRILQISSSQPAPNSDEEQELDAAFPMHGVHMNMEADSGDDVDELPTPVEGQGNKRAEKLPSHIASFARKKRKESPLAR</sequence>
<dbReference type="EMBL" id="PKMF04000572">
    <property type="protein sequence ID" value="KAK7825542.1"/>
    <property type="molecule type" value="Genomic_DNA"/>
</dbReference>
<protein>
    <submittedName>
        <fullName evidence="3">L10-interacting myb domain-containing protein</fullName>
    </submittedName>
</protein>
<accession>A0AAW0JF21</accession>